<gene>
    <name evidence="20" type="ORF">B0T16DRAFT_37043</name>
</gene>
<dbReference type="GO" id="GO:0000272">
    <property type="term" value="P:polysaccharide catabolic process"/>
    <property type="evidence" value="ECO:0007669"/>
    <property type="project" value="UniProtKB-KW"/>
</dbReference>
<name>A0AA40D0V9_9PEZI</name>
<evidence type="ECO:0000256" key="2">
    <source>
        <dbReference type="ARBA" id="ARBA00004609"/>
    </source>
</evidence>
<protein>
    <recommendedName>
        <fullName evidence="4">chitinase</fullName>
        <ecNumber evidence="4">3.2.1.14</ecNumber>
    </recommendedName>
</protein>
<dbReference type="PANTHER" id="PTHR45708">
    <property type="entry name" value="ENDOCHITINASE"/>
    <property type="match status" value="1"/>
</dbReference>
<proteinExistence type="predicted"/>
<dbReference type="PROSITE" id="PS01095">
    <property type="entry name" value="GH18_1"/>
    <property type="match status" value="1"/>
</dbReference>
<organism evidence="20 21">
    <name type="scientific">Cercophora newfieldiana</name>
    <dbReference type="NCBI Taxonomy" id="92897"/>
    <lineage>
        <taxon>Eukaryota</taxon>
        <taxon>Fungi</taxon>
        <taxon>Dikarya</taxon>
        <taxon>Ascomycota</taxon>
        <taxon>Pezizomycotina</taxon>
        <taxon>Sordariomycetes</taxon>
        <taxon>Sordariomycetidae</taxon>
        <taxon>Sordariales</taxon>
        <taxon>Lasiosphaeriaceae</taxon>
        <taxon>Cercophora</taxon>
    </lineage>
</organism>
<feature type="region of interest" description="Disordered" evidence="16">
    <location>
        <begin position="739"/>
        <end position="784"/>
    </location>
</feature>
<evidence type="ECO:0000256" key="5">
    <source>
        <dbReference type="ARBA" id="ARBA00022475"/>
    </source>
</evidence>
<dbReference type="InterPro" id="IPR036779">
    <property type="entry name" value="LysM_dom_sf"/>
</dbReference>
<evidence type="ECO:0000313" key="21">
    <source>
        <dbReference type="Proteomes" id="UP001174936"/>
    </source>
</evidence>
<evidence type="ECO:0000256" key="4">
    <source>
        <dbReference type="ARBA" id="ARBA00012729"/>
    </source>
</evidence>
<accession>A0AA40D0V9</accession>
<dbReference type="SUPFAM" id="SSF54106">
    <property type="entry name" value="LysM domain"/>
    <property type="match status" value="1"/>
</dbReference>
<dbReference type="InterPro" id="IPR017853">
    <property type="entry name" value="GH"/>
</dbReference>
<evidence type="ECO:0000256" key="11">
    <source>
        <dbReference type="ARBA" id="ARBA00023277"/>
    </source>
</evidence>
<feature type="domain" description="GH18" evidence="19">
    <location>
        <begin position="18"/>
        <end position="327"/>
    </location>
</feature>
<evidence type="ECO:0000256" key="12">
    <source>
        <dbReference type="ARBA" id="ARBA00023288"/>
    </source>
</evidence>
<dbReference type="Gene3D" id="3.20.20.80">
    <property type="entry name" value="Glycosidases"/>
    <property type="match status" value="1"/>
</dbReference>
<evidence type="ECO:0000256" key="7">
    <source>
        <dbReference type="ARBA" id="ARBA00022622"/>
    </source>
</evidence>
<dbReference type="GO" id="GO:0008843">
    <property type="term" value="F:endochitinase activity"/>
    <property type="evidence" value="ECO:0007669"/>
    <property type="project" value="UniProtKB-EC"/>
</dbReference>
<keyword evidence="12" id="KW-0449">Lipoprotein</keyword>
<dbReference type="GO" id="GO:0098552">
    <property type="term" value="C:side of membrane"/>
    <property type="evidence" value="ECO:0007669"/>
    <property type="project" value="UniProtKB-KW"/>
</dbReference>
<keyword evidence="11" id="KW-0119">Carbohydrate metabolism</keyword>
<dbReference type="EC" id="3.2.1.14" evidence="4"/>
<feature type="signal peptide" evidence="17">
    <location>
        <begin position="1"/>
        <end position="17"/>
    </location>
</feature>
<dbReference type="SUPFAM" id="SSF51445">
    <property type="entry name" value="(Trans)glycosidases"/>
    <property type="match status" value="1"/>
</dbReference>
<evidence type="ECO:0000256" key="14">
    <source>
        <dbReference type="ARBA" id="ARBA00023326"/>
    </source>
</evidence>
<feature type="region of interest" description="Disordered" evidence="16">
    <location>
        <begin position="456"/>
        <end position="477"/>
    </location>
</feature>
<dbReference type="Pfam" id="PF00704">
    <property type="entry name" value="Glyco_hydro_18"/>
    <property type="match status" value="1"/>
</dbReference>
<evidence type="ECO:0000256" key="3">
    <source>
        <dbReference type="ARBA" id="ARBA00004613"/>
    </source>
</evidence>
<evidence type="ECO:0000313" key="20">
    <source>
        <dbReference type="EMBL" id="KAK0656438.1"/>
    </source>
</evidence>
<keyword evidence="9" id="KW-0146">Chitin degradation</keyword>
<dbReference type="GO" id="GO:0006032">
    <property type="term" value="P:chitin catabolic process"/>
    <property type="evidence" value="ECO:0007669"/>
    <property type="project" value="UniProtKB-KW"/>
</dbReference>
<dbReference type="InterPro" id="IPR001223">
    <property type="entry name" value="Glyco_hydro18_cat"/>
</dbReference>
<dbReference type="Proteomes" id="UP001174936">
    <property type="component" value="Unassembled WGS sequence"/>
</dbReference>
<evidence type="ECO:0000256" key="8">
    <source>
        <dbReference type="ARBA" id="ARBA00022801"/>
    </source>
</evidence>
<dbReference type="GO" id="GO:0005576">
    <property type="term" value="C:extracellular region"/>
    <property type="evidence" value="ECO:0007669"/>
    <property type="project" value="UniProtKB-SubCell"/>
</dbReference>
<evidence type="ECO:0000259" key="19">
    <source>
        <dbReference type="PROSITE" id="PS51910"/>
    </source>
</evidence>
<evidence type="ECO:0000256" key="15">
    <source>
        <dbReference type="RuleBase" id="RU000489"/>
    </source>
</evidence>
<evidence type="ECO:0000256" key="1">
    <source>
        <dbReference type="ARBA" id="ARBA00000822"/>
    </source>
</evidence>
<dbReference type="PROSITE" id="PS51782">
    <property type="entry name" value="LYSM"/>
    <property type="match status" value="1"/>
</dbReference>
<dbReference type="PANTHER" id="PTHR45708:SF47">
    <property type="entry name" value="ENDOCHITINASE A"/>
    <property type="match status" value="1"/>
</dbReference>
<dbReference type="AlphaFoldDB" id="A0AA40D0V9"/>
<evidence type="ECO:0000256" key="10">
    <source>
        <dbReference type="ARBA" id="ARBA00023136"/>
    </source>
</evidence>
<keyword evidence="7" id="KW-0336">GPI-anchor</keyword>
<dbReference type="Gene3D" id="3.10.350.10">
    <property type="entry name" value="LysM domain"/>
    <property type="match status" value="1"/>
</dbReference>
<dbReference type="GO" id="GO:0005886">
    <property type="term" value="C:plasma membrane"/>
    <property type="evidence" value="ECO:0007669"/>
    <property type="project" value="UniProtKB-SubCell"/>
</dbReference>
<keyword evidence="6" id="KW-0964">Secreted</keyword>
<keyword evidence="7" id="KW-0325">Glycoprotein</keyword>
<evidence type="ECO:0000256" key="13">
    <source>
        <dbReference type="ARBA" id="ARBA00023295"/>
    </source>
</evidence>
<dbReference type="InterPro" id="IPR001579">
    <property type="entry name" value="Glyco_hydro_18_chit_AS"/>
</dbReference>
<evidence type="ECO:0000256" key="16">
    <source>
        <dbReference type="SAM" id="MobiDB-lite"/>
    </source>
</evidence>
<evidence type="ECO:0000256" key="9">
    <source>
        <dbReference type="ARBA" id="ARBA00023024"/>
    </source>
</evidence>
<evidence type="ECO:0000256" key="17">
    <source>
        <dbReference type="SAM" id="SignalP"/>
    </source>
</evidence>
<reference evidence="20" key="1">
    <citation type="submission" date="2023-06" db="EMBL/GenBank/DDBJ databases">
        <title>Genome-scale phylogeny and comparative genomics of the fungal order Sordariales.</title>
        <authorList>
            <consortium name="Lawrence Berkeley National Laboratory"/>
            <person name="Hensen N."/>
            <person name="Bonometti L."/>
            <person name="Westerberg I."/>
            <person name="Brannstrom I.O."/>
            <person name="Guillou S."/>
            <person name="Cros-Aarteil S."/>
            <person name="Calhoun S."/>
            <person name="Haridas S."/>
            <person name="Kuo A."/>
            <person name="Mondo S."/>
            <person name="Pangilinan J."/>
            <person name="Riley R."/>
            <person name="Labutti K."/>
            <person name="Andreopoulos B."/>
            <person name="Lipzen A."/>
            <person name="Chen C."/>
            <person name="Yanf M."/>
            <person name="Daum C."/>
            <person name="Ng V."/>
            <person name="Clum A."/>
            <person name="Steindorff A."/>
            <person name="Ohm R."/>
            <person name="Martin F."/>
            <person name="Silar P."/>
            <person name="Natvig D."/>
            <person name="Lalanne C."/>
            <person name="Gautier V."/>
            <person name="Ament-Velasquez S.L."/>
            <person name="Kruys A."/>
            <person name="Hutchinson M.I."/>
            <person name="Powell A.J."/>
            <person name="Barry K."/>
            <person name="Miller A.N."/>
            <person name="Grigoriev I.V."/>
            <person name="Debuchy R."/>
            <person name="Gladieux P."/>
            <person name="Thoren M.H."/>
            <person name="Johannesson H."/>
        </authorList>
    </citation>
    <scope>NUCLEOTIDE SEQUENCE</scope>
    <source>
        <strain evidence="20">SMH2532-1</strain>
    </source>
</reference>
<keyword evidence="8 15" id="KW-0378">Hydrolase</keyword>
<keyword evidence="5" id="KW-1003">Cell membrane</keyword>
<evidence type="ECO:0000256" key="6">
    <source>
        <dbReference type="ARBA" id="ARBA00022525"/>
    </source>
</evidence>
<sequence length="809" mass="83408">MYKTLTVAALAAAPALASNLNAYWGQTGDVRLKTYCDLDTFEYVSVGFVNNSPEHDTSGLNYPGTNFGNNCGAEVYENGQQKSKLLSNCNLIAADIPYCQAKGKKVLLSIGGHPGANNNYEVTSKANAEYFATFVWEAFGPLNPSSNTPRPFDRTGQPPVVVDGFDFDLEEYWDDDENFYPDMVAKLHELIDGGDFLVTAAPECPLATEFFKMKKLIDNSKFDALFIQFYNNQGCDGTSAGFNFAQWASYLQGKPSADALLFVGLPGSQDSANTGYLDFDEATALIESVKDHPKFGGVMLWDMHTATNNKKGCSDFQRTLHDVLIGEDTTPESCDPTDPGPTVCITEYTVVSGDTCNKIAFAHDLSLSELQALNPDEDCALDIGDKLCIERGPAPPASSSSVVASSSAPPSSSYAIPSSSAISSSSVISSSSAAITSAPSSYSSYSSVVSSSVESSESEYCEEESSTESVSSSAAPSSSSVPASVSASVSASASVSVSASVSASASVSVSASASVSSDYSSASSSDDYCYEESTESAIPSSSVASSSVASSSEPASVSATPSSSASVSVSASASVSVSAIPSSSAVSSNGPISSAPSASPSVVTSVEWTTSTVYDCVTETITSCAPGVTNCPVQVVTRTIAVSTTVCPVTTTTSTPLPTGWTTSTVYSTTTYTISKCAPTVANCPYGHVTTEIIPVSTTVCPITEGWPKPTGGIIVPTWQPDHTIKTSVTNTQFTTLTVPNPDKPATFPPKDVSETKPAGGPPAGVAKPSGTGWGGSKPVGGTPVTAGAGRNSAALGLSALAAVLFFAL</sequence>
<comment type="subcellular location">
    <subcellularLocation>
        <location evidence="2">Cell membrane</location>
        <topology evidence="2">Lipid-anchor</topology>
        <topology evidence="2">GPI-anchor</topology>
    </subcellularLocation>
    <subcellularLocation>
        <location evidence="3">Secreted</location>
    </subcellularLocation>
</comment>
<dbReference type="CDD" id="cd00118">
    <property type="entry name" value="LysM"/>
    <property type="match status" value="1"/>
</dbReference>
<keyword evidence="17" id="KW-0732">Signal</keyword>
<feature type="domain" description="LysM" evidence="18">
    <location>
        <begin position="346"/>
        <end position="389"/>
    </location>
</feature>
<evidence type="ECO:0000259" key="18">
    <source>
        <dbReference type="PROSITE" id="PS51782"/>
    </source>
</evidence>
<comment type="caution">
    <text evidence="20">The sequence shown here is derived from an EMBL/GenBank/DDBJ whole genome shotgun (WGS) entry which is preliminary data.</text>
</comment>
<keyword evidence="13 15" id="KW-0326">Glycosidase</keyword>
<keyword evidence="10" id="KW-0472">Membrane</keyword>
<keyword evidence="21" id="KW-1185">Reference proteome</keyword>
<feature type="compositionally biased region" description="Acidic residues" evidence="16">
    <location>
        <begin position="456"/>
        <end position="466"/>
    </location>
</feature>
<feature type="chain" id="PRO_5041349806" description="chitinase" evidence="17">
    <location>
        <begin position="18"/>
        <end position="809"/>
    </location>
</feature>
<feature type="compositionally biased region" description="Low complexity" evidence="16">
    <location>
        <begin position="467"/>
        <end position="477"/>
    </location>
</feature>
<keyword evidence="14" id="KW-0624">Polysaccharide degradation</keyword>
<dbReference type="Pfam" id="PF01476">
    <property type="entry name" value="LysM"/>
    <property type="match status" value="1"/>
</dbReference>
<dbReference type="PROSITE" id="PS51910">
    <property type="entry name" value="GH18_2"/>
    <property type="match status" value="1"/>
</dbReference>
<dbReference type="SMART" id="SM00257">
    <property type="entry name" value="LysM"/>
    <property type="match status" value="1"/>
</dbReference>
<comment type="catalytic activity">
    <reaction evidence="1">
        <text>Random endo-hydrolysis of N-acetyl-beta-D-glucosaminide (1-&gt;4)-beta-linkages in chitin and chitodextrins.</text>
        <dbReference type="EC" id="3.2.1.14"/>
    </reaction>
</comment>
<dbReference type="InterPro" id="IPR018392">
    <property type="entry name" value="LysM"/>
</dbReference>
<dbReference type="InterPro" id="IPR050542">
    <property type="entry name" value="Glycosyl_Hydrlase18_Chitinase"/>
</dbReference>
<dbReference type="EMBL" id="JAULSV010000001">
    <property type="protein sequence ID" value="KAK0656438.1"/>
    <property type="molecule type" value="Genomic_DNA"/>
</dbReference>